<evidence type="ECO:0000259" key="3">
    <source>
        <dbReference type="Pfam" id="PF00024"/>
    </source>
</evidence>
<name>A0A0G4FE42_9ALVE</name>
<dbReference type="InterPro" id="IPR003609">
    <property type="entry name" value="Pan_app"/>
</dbReference>
<evidence type="ECO:0000313" key="4">
    <source>
        <dbReference type="EMBL" id="CEM11140.1"/>
    </source>
</evidence>
<accession>A0A0G4FE42</accession>
<dbReference type="VEuPathDB" id="CryptoDB:Cvel_16440"/>
<proteinExistence type="predicted"/>
<feature type="region of interest" description="Disordered" evidence="1">
    <location>
        <begin position="582"/>
        <end position="661"/>
    </location>
</feature>
<feature type="domain" description="Apple" evidence="3">
    <location>
        <begin position="270"/>
        <end position="329"/>
    </location>
</feature>
<protein>
    <recommendedName>
        <fullName evidence="3">Apple domain-containing protein</fullName>
    </recommendedName>
</protein>
<dbReference type="EMBL" id="CDMZ01000294">
    <property type="protein sequence ID" value="CEM11140.1"/>
    <property type="molecule type" value="Genomic_DNA"/>
</dbReference>
<organism evidence="4">
    <name type="scientific">Chromera velia CCMP2878</name>
    <dbReference type="NCBI Taxonomy" id="1169474"/>
    <lineage>
        <taxon>Eukaryota</taxon>
        <taxon>Sar</taxon>
        <taxon>Alveolata</taxon>
        <taxon>Colpodellida</taxon>
        <taxon>Chromeraceae</taxon>
        <taxon>Chromera</taxon>
    </lineage>
</organism>
<feature type="signal peptide" evidence="2">
    <location>
        <begin position="1"/>
        <end position="18"/>
    </location>
</feature>
<gene>
    <name evidence="4" type="ORF">Cvel_16440</name>
</gene>
<dbReference type="AlphaFoldDB" id="A0A0G4FE42"/>
<reference evidence="4" key="1">
    <citation type="submission" date="2014-11" db="EMBL/GenBank/DDBJ databases">
        <authorList>
            <person name="Otto D Thomas"/>
            <person name="Naeem Raeece"/>
        </authorList>
    </citation>
    <scope>NUCLEOTIDE SEQUENCE</scope>
</reference>
<feature type="compositionally biased region" description="Basic and acidic residues" evidence="1">
    <location>
        <begin position="402"/>
        <end position="454"/>
    </location>
</feature>
<evidence type="ECO:0000256" key="1">
    <source>
        <dbReference type="SAM" id="MobiDB-lite"/>
    </source>
</evidence>
<feature type="compositionally biased region" description="Basic and acidic residues" evidence="1">
    <location>
        <begin position="582"/>
        <end position="603"/>
    </location>
</feature>
<sequence length="689" mass="77105">MWHLILLTFIEILLGRTAQHPMQSPLFLLCMLTLTTAKSDMKTQEMKIEGQQRRLQIAPSPEEIAYVTAKTFGSGTAAEQQARDVLTAFPMPPQDVPNDQGQELTDREKLEQDASYLPGTARFSGDALATTNEERKAFLHSQREQGHRDINPYDAKYYDPYEAARQAQQEEGERIRKEKRKVEHDIRQSANPLWAASTAVHLDPEDFSEEQRAALSKSSSSAGWSGDFGGILQASAADLGGGMDETASLLAEDLPPVEQKQKCPLLRQKRWRGDGLFSFDVSEEDEQSVETCRDACEVHPDCVFFGFRRDRRRRKGHDRCELLSSGKETRENEDWVSGQLECLDSKGEAGTDGEAATLMTSSVDDRLQGDSVAAFRASSSSASETRGEESTGAAFRGSTQPREIEPSGEARVESVSQDDKPFSLFDRGQKDGSEEERGQEDLERERDETVLEERREEARKSFERCLKRGVRVAICSRSFAMAEGSVPSDLWDSFLSEEISLRQEEIGLPSEAFFELGDGRWIRTPVALPPTKAPDPFGTDIEGHLAKKRLFDFNDEEGRLHEEYGRRDTVLDSYLEKVKSQLREAEEDREKKESLPEATKLPKDSLSASNESSSSLPSPMQDSESEPDSLLESSTATQTATMKQHSEAAVEEKIRTEAEDEKIDFQLGVADAEEWTQTFQRAPGLRGSN</sequence>
<feature type="region of interest" description="Disordered" evidence="1">
    <location>
        <begin position="374"/>
        <end position="454"/>
    </location>
</feature>
<dbReference type="Pfam" id="PF00024">
    <property type="entry name" value="PAN_1"/>
    <property type="match status" value="1"/>
</dbReference>
<feature type="compositionally biased region" description="Basic and acidic residues" evidence="1">
    <location>
        <begin position="644"/>
        <end position="657"/>
    </location>
</feature>
<evidence type="ECO:0000256" key="2">
    <source>
        <dbReference type="SAM" id="SignalP"/>
    </source>
</evidence>
<keyword evidence="2" id="KW-0732">Signal</keyword>
<dbReference type="Gene3D" id="3.50.4.10">
    <property type="entry name" value="Hepatocyte Growth Factor"/>
    <property type="match status" value="1"/>
</dbReference>
<feature type="compositionally biased region" description="Low complexity" evidence="1">
    <location>
        <begin position="604"/>
        <end position="622"/>
    </location>
</feature>
<feature type="chain" id="PRO_5005188958" description="Apple domain-containing protein" evidence="2">
    <location>
        <begin position="19"/>
        <end position="689"/>
    </location>
</feature>